<feature type="region of interest" description="Disordered" evidence="12">
    <location>
        <begin position="428"/>
        <end position="483"/>
    </location>
</feature>
<dbReference type="FunFam" id="2.30.29.30:FF:000106">
    <property type="entry name" value="ran-binding protein 3 isoform X2"/>
    <property type="match status" value="1"/>
</dbReference>
<feature type="compositionally biased region" description="Polar residues" evidence="12">
    <location>
        <begin position="57"/>
        <end position="72"/>
    </location>
</feature>
<evidence type="ECO:0000256" key="4">
    <source>
        <dbReference type="ARBA" id="ARBA00022490"/>
    </source>
</evidence>
<feature type="compositionally biased region" description="Acidic residues" evidence="12">
    <location>
        <begin position="19"/>
        <end position="28"/>
    </location>
</feature>
<evidence type="ECO:0000256" key="11">
    <source>
        <dbReference type="ARBA" id="ARBA00072605"/>
    </source>
</evidence>
<dbReference type="GO" id="GO:0005634">
    <property type="term" value="C:nucleus"/>
    <property type="evidence" value="ECO:0007669"/>
    <property type="project" value="UniProtKB-SubCell"/>
</dbReference>
<comment type="subcellular location">
    <subcellularLocation>
        <location evidence="2">Cytoplasm</location>
    </subcellularLocation>
    <subcellularLocation>
        <location evidence="1">Nucleus</location>
    </subcellularLocation>
</comment>
<dbReference type="Pfam" id="PF00638">
    <property type="entry name" value="Ran_BP1"/>
    <property type="match status" value="1"/>
</dbReference>
<feature type="compositionally biased region" description="Basic and acidic residues" evidence="12">
    <location>
        <begin position="1"/>
        <end position="15"/>
    </location>
</feature>
<dbReference type="PANTHER" id="PTHR23138:SF142">
    <property type="entry name" value="RAN-BINDING PROTEIN 3B-RELATED"/>
    <property type="match status" value="1"/>
</dbReference>
<accession>A0A669DFT6</accession>
<dbReference type="Ensembl" id="ENSONIT00000036259.1">
    <property type="protein sequence ID" value="ENSONIP00000058403.1"/>
    <property type="gene ID" value="ENSONIG00000018570.2"/>
</dbReference>
<feature type="region of interest" description="Disordered" evidence="12">
    <location>
        <begin position="238"/>
        <end position="279"/>
    </location>
</feature>
<keyword evidence="6" id="KW-0653">Protein transport</keyword>
<name>A0A669DFT6_ORENI</name>
<keyword evidence="5" id="KW-0597">Phosphoprotein</keyword>
<dbReference type="GO" id="GO:0005737">
    <property type="term" value="C:cytoplasm"/>
    <property type="evidence" value="ECO:0007669"/>
    <property type="project" value="UniProtKB-SubCell"/>
</dbReference>
<feature type="compositionally biased region" description="Acidic residues" evidence="12">
    <location>
        <begin position="448"/>
        <end position="457"/>
    </location>
</feature>
<evidence type="ECO:0000256" key="12">
    <source>
        <dbReference type="SAM" id="MobiDB-lite"/>
    </source>
</evidence>
<protein>
    <recommendedName>
        <fullName evidence="11">Ran-binding protein 3</fullName>
    </recommendedName>
</protein>
<dbReference type="InterPro" id="IPR000156">
    <property type="entry name" value="Ran_bind_dom"/>
</dbReference>
<dbReference type="AlphaFoldDB" id="A0A669DFT6"/>
<dbReference type="Proteomes" id="UP000005207">
    <property type="component" value="Linkage group LG18"/>
</dbReference>
<feature type="compositionally biased region" description="Polar residues" evidence="12">
    <location>
        <begin position="123"/>
        <end position="140"/>
    </location>
</feature>
<evidence type="ECO:0000256" key="9">
    <source>
        <dbReference type="ARBA" id="ARBA00058720"/>
    </source>
</evidence>
<feature type="compositionally biased region" description="Basic and acidic residues" evidence="12">
    <location>
        <begin position="177"/>
        <end position="193"/>
    </location>
</feature>
<sequence>MADLANEDKPQKRSAEGSSAEDGEDSDKDEGSYTPPVKRERTSSFPPPHSVPKNNVFMPSSFCQSPTGNSDSEPGVPSQKPKEQQRSVLRPAVLQAPPSKSHLESNSSCGTNGVKKSSDGAPVTQSLFLNNTEHSATLTKTPKHENEEDGSSGNKDGERKEKKESNVAISFVFGQNIKDRAKLDENNKEDNSKDGVPLDSQSEGTNYFLQYISTTSSKNATNSADSGAKFVFGQNMSERVLSPPKGDSSNEENKDVSAAPASEPSSQEATPEKAVNNVSESLEESAAAYTKATAKKCILEKVDVKTGEESESNVLQMQCKLYVFEKTAQSWIERGRGLLRLNDMASTDDGTLQSRLVMRTQGSLRLILNTKLWPQMQVDKASEKSVRITAMDTEDQGVKVFLISGSSKDIGQLAAALHHRILALKSRVEQEPEAPATTIPDAEVPQSNEDDSDEEDNASASASASTPATSNSEGGESQAAGST</sequence>
<dbReference type="CDD" id="cd13180">
    <property type="entry name" value="RanBD_RanBP3"/>
    <property type="match status" value="1"/>
</dbReference>
<keyword evidence="4" id="KW-0963">Cytoplasm</keyword>
<evidence type="ECO:0000256" key="2">
    <source>
        <dbReference type="ARBA" id="ARBA00004496"/>
    </source>
</evidence>
<keyword evidence="15" id="KW-1185">Reference proteome</keyword>
<evidence type="ECO:0000259" key="13">
    <source>
        <dbReference type="PROSITE" id="PS50196"/>
    </source>
</evidence>
<evidence type="ECO:0000256" key="6">
    <source>
        <dbReference type="ARBA" id="ARBA00022927"/>
    </source>
</evidence>
<evidence type="ECO:0000256" key="10">
    <source>
        <dbReference type="ARBA" id="ARBA00065474"/>
    </source>
</evidence>
<reference evidence="15" key="1">
    <citation type="submission" date="2012-01" db="EMBL/GenBank/DDBJ databases">
        <title>The Genome Sequence of Oreochromis niloticus (Nile Tilapia).</title>
        <authorList>
            <consortium name="Broad Institute Genome Assembly Team"/>
            <consortium name="Broad Institute Sequencing Platform"/>
            <person name="Di Palma F."/>
            <person name="Johnson J."/>
            <person name="Lander E.S."/>
            <person name="Lindblad-Toh K."/>
        </authorList>
    </citation>
    <scope>NUCLEOTIDE SEQUENCE [LARGE SCALE GENOMIC DNA]</scope>
</reference>
<dbReference type="SUPFAM" id="SSF50729">
    <property type="entry name" value="PH domain-like"/>
    <property type="match status" value="1"/>
</dbReference>
<dbReference type="GeneTree" id="ENSGT00940000158588"/>
<feature type="compositionally biased region" description="Basic and acidic residues" evidence="12">
    <location>
        <begin position="155"/>
        <end position="165"/>
    </location>
</feature>
<comment type="subunit">
    <text evidence="10">Interacts with CHC1 in a Ran-stimulated manner. Interacts with XPO1. Interacts (via its C-terminal R domain) with SMAD2 (dephosphorylated form via its MH1 and MH2 domains); the interaction results in the nuclear export of SMAD2 and termination of the TGF-beta signaling. Interacts (via its C-terminal R domain) with SMAD3 (dephosphorylated form via its MH1 domain); the interaction results in the nuclear export of SMAD3 and termination of the TGF-beta signaling.</text>
</comment>
<feature type="compositionally biased region" description="Polar residues" evidence="12">
    <location>
        <begin position="104"/>
        <end position="115"/>
    </location>
</feature>
<dbReference type="Gene3D" id="2.30.29.30">
    <property type="entry name" value="Pleckstrin-homology domain (PH domain)/Phosphotyrosine-binding domain (PTB)"/>
    <property type="match status" value="1"/>
</dbReference>
<dbReference type="InterPro" id="IPR011993">
    <property type="entry name" value="PH-like_dom_sf"/>
</dbReference>
<keyword evidence="7" id="KW-0007">Acetylation</keyword>
<evidence type="ECO:0000256" key="5">
    <source>
        <dbReference type="ARBA" id="ARBA00022553"/>
    </source>
</evidence>
<organism evidence="14 15">
    <name type="scientific">Oreochromis niloticus</name>
    <name type="common">Nile tilapia</name>
    <name type="synonym">Tilapia nilotica</name>
    <dbReference type="NCBI Taxonomy" id="8128"/>
    <lineage>
        <taxon>Eukaryota</taxon>
        <taxon>Metazoa</taxon>
        <taxon>Chordata</taxon>
        <taxon>Craniata</taxon>
        <taxon>Vertebrata</taxon>
        <taxon>Euteleostomi</taxon>
        <taxon>Actinopterygii</taxon>
        <taxon>Neopterygii</taxon>
        <taxon>Teleostei</taxon>
        <taxon>Neoteleostei</taxon>
        <taxon>Acanthomorphata</taxon>
        <taxon>Ovalentaria</taxon>
        <taxon>Cichlomorphae</taxon>
        <taxon>Cichliformes</taxon>
        <taxon>Cichlidae</taxon>
        <taxon>African cichlids</taxon>
        <taxon>Pseudocrenilabrinae</taxon>
        <taxon>Oreochromini</taxon>
        <taxon>Oreochromis</taxon>
    </lineage>
</organism>
<keyword evidence="3" id="KW-0813">Transport</keyword>
<feature type="compositionally biased region" description="Low complexity" evidence="12">
    <location>
        <begin position="257"/>
        <end position="269"/>
    </location>
</feature>
<dbReference type="InterPro" id="IPR045255">
    <property type="entry name" value="RanBP1-like"/>
</dbReference>
<evidence type="ECO:0000256" key="3">
    <source>
        <dbReference type="ARBA" id="ARBA00022448"/>
    </source>
</evidence>
<reference evidence="14" key="2">
    <citation type="submission" date="2025-08" db="UniProtKB">
        <authorList>
            <consortium name="Ensembl"/>
        </authorList>
    </citation>
    <scope>IDENTIFICATION</scope>
</reference>
<reference evidence="14" key="3">
    <citation type="submission" date="2025-09" db="UniProtKB">
        <authorList>
            <consortium name="Ensembl"/>
        </authorList>
    </citation>
    <scope>IDENTIFICATION</scope>
</reference>
<comment type="function">
    <text evidence="9">Acts as a cofactor for XPO1/CRM1-mediated nuclear export, perhaps as export complex scaffolding protein. Bound to XPO1/CRM1, stabilizes the XPO1/CRM1-cargo interaction. In the absence of Ran-bound GTP prevents binding of XPO1/CRM1 to the nuclear pore complex. Binds to CHC1/RCC1 and increases the guanine nucleotide exchange activity of CHC1/RCC1. Recruits XPO1/CRM1 to CHC1/RCC1 in a Ran-dependent manner. Negative regulator of TGF-beta signaling through interaction with the R-SMAD proteins, SMAD2 and SMAD3, and mediating their nuclear export.</text>
</comment>
<evidence type="ECO:0000256" key="1">
    <source>
        <dbReference type="ARBA" id="ARBA00004123"/>
    </source>
</evidence>
<evidence type="ECO:0000313" key="15">
    <source>
        <dbReference type="Proteomes" id="UP000005207"/>
    </source>
</evidence>
<evidence type="ECO:0000256" key="7">
    <source>
        <dbReference type="ARBA" id="ARBA00022990"/>
    </source>
</evidence>
<keyword evidence="8" id="KW-0539">Nucleus</keyword>
<feature type="region of interest" description="Disordered" evidence="12">
    <location>
        <begin position="1"/>
        <end position="203"/>
    </location>
</feature>
<evidence type="ECO:0000256" key="8">
    <source>
        <dbReference type="ARBA" id="ARBA00023242"/>
    </source>
</evidence>
<dbReference type="GO" id="GO:0006611">
    <property type="term" value="P:protein export from nucleus"/>
    <property type="evidence" value="ECO:0007669"/>
    <property type="project" value="TreeGrafter"/>
</dbReference>
<feature type="compositionally biased region" description="Low complexity" evidence="12">
    <location>
        <begin position="458"/>
        <end position="473"/>
    </location>
</feature>
<dbReference type="SMART" id="SM00160">
    <property type="entry name" value="RanBD"/>
    <property type="match status" value="1"/>
</dbReference>
<feature type="domain" description="RanBD1" evidence="13">
    <location>
        <begin position="300"/>
        <end position="379"/>
    </location>
</feature>
<gene>
    <name evidence="14" type="primary">RANBP3</name>
    <name evidence="14" type="synonym">ranbp3b</name>
</gene>
<evidence type="ECO:0000313" key="14">
    <source>
        <dbReference type="Ensembl" id="ENSONIP00000058403.1"/>
    </source>
</evidence>
<dbReference type="PROSITE" id="PS50196">
    <property type="entry name" value="RANBD1"/>
    <property type="match status" value="1"/>
</dbReference>
<dbReference type="PANTHER" id="PTHR23138">
    <property type="entry name" value="RAN BINDING PROTEIN"/>
    <property type="match status" value="1"/>
</dbReference>
<proteinExistence type="predicted"/>